<accession>A0A194PL53</accession>
<proteinExistence type="predicted"/>
<evidence type="ECO:0000313" key="2">
    <source>
        <dbReference type="EMBL" id="KPI91835.1"/>
    </source>
</evidence>
<sequence>MRFVVSSIRPPHSHSRTIVRRERSSSVPTEFTRSADCRPTLFSRVLERERGRAGIDLSASRSRSCTRLSRDIRLAIVVGAGLSAVFTRRFYPFHSRDDTRSS</sequence>
<evidence type="ECO:0000256" key="1">
    <source>
        <dbReference type="SAM" id="MobiDB-lite"/>
    </source>
</evidence>
<organism evidence="2 3">
    <name type="scientific">Papilio xuthus</name>
    <name type="common">Asian swallowtail butterfly</name>
    <dbReference type="NCBI Taxonomy" id="66420"/>
    <lineage>
        <taxon>Eukaryota</taxon>
        <taxon>Metazoa</taxon>
        <taxon>Ecdysozoa</taxon>
        <taxon>Arthropoda</taxon>
        <taxon>Hexapoda</taxon>
        <taxon>Insecta</taxon>
        <taxon>Pterygota</taxon>
        <taxon>Neoptera</taxon>
        <taxon>Endopterygota</taxon>
        <taxon>Lepidoptera</taxon>
        <taxon>Glossata</taxon>
        <taxon>Ditrysia</taxon>
        <taxon>Papilionoidea</taxon>
        <taxon>Papilionidae</taxon>
        <taxon>Papilioninae</taxon>
        <taxon>Papilio</taxon>
    </lineage>
</organism>
<name>A0A194PL53_PAPXU</name>
<protein>
    <submittedName>
        <fullName evidence="2">Uncharacterized protein</fullName>
    </submittedName>
</protein>
<dbReference type="Proteomes" id="UP000053268">
    <property type="component" value="Unassembled WGS sequence"/>
</dbReference>
<keyword evidence="3" id="KW-1185">Reference proteome</keyword>
<dbReference type="AlphaFoldDB" id="A0A194PL53"/>
<reference evidence="2 3" key="1">
    <citation type="journal article" date="2015" name="Nat. Commun.">
        <title>Outbred genome sequencing and CRISPR/Cas9 gene editing in butterflies.</title>
        <authorList>
            <person name="Li X."/>
            <person name="Fan D."/>
            <person name="Zhang W."/>
            <person name="Liu G."/>
            <person name="Zhang L."/>
            <person name="Zhao L."/>
            <person name="Fang X."/>
            <person name="Chen L."/>
            <person name="Dong Y."/>
            <person name="Chen Y."/>
            <person name="Ding Y."/>
            <person name="Zhao R."/>
            <person name="Feng M."/>
            <person name="Zhu Y."/>
            <person name="Feng Y."/>
            <person name="Jiang X."/>
            <person name="Zhu D."/>
            <person name="Xiang H."/>
            <person name="Feng X."/>
            <person name="Li S."/>
            <person name="Wang J."/>
            <person name="Zhang G."/>
            <person name="Kronforst M.R."/>
            <person name="Wang W."/>
        </authorList>
    </citation>
    <scope>NUCLEOTIDE SEQUENCE [LARGE SCALE GENOMIC DNA]</scope>
    <source>
        <strain evidence="2">Ya'a_city_454_Px</strain>
        <tissue evidence="2">Whole body</tissue>
    </source>
</reference>
<gene>
    <name evidence="2" type="ORF">RR46_08261</name>
</gene>
<dbReference type="EMBL" id="KQ459605">
    <property type="protein sequence ID" value="KPI91835.1"/>
    <property type="molecule type" value="Genomic_DNA"/>
</dbReference>
<evidence type="ECO:0000313" key="3">
    <source>
        <dbReference type="Proteomes" id="UP000053268"/>
    </source>
</evidence>
<feature type="region of interest" description="Disordered" evidence="1">
    <location>
        <begin position="1"/>
        <end position="25"/>
    </location>
</feature>